<dbReference type="PANTHER" id="PTHR46300">
    <property type="entry name" value="P450, PUTATIVE (EUROFUNG)-RELATED-RELATED"/>
    <property type="match status" value="1"/>
</dbReference>
<dbReference type="PRINTS" id="PR00385">
    <property type="entry name" value="P450"/>
</dbReference>
<feature type="binding site" description="axial binding residue" evidence="9">
    <location>
        <position position="485"/>
    </location>
    <ligand>
        <name>heme</name>
        <dbReference type="ChEBI" id="CHEBI:30413"/>
    </ligand>
    <ligandPart>
        <name>Fe</name>
        <dbReference type="ChEBI" id="CHEBI:18248"/>
    </ligandPart>
</feature>
<sequence length="561" mass="63009">MFPSFFRSSPFLLPMSLLDTSHSLPLVLTLIGFVSIFLALRLCRKRPQFPLPPGPKTSWFGGVASLPKSSPWRTYAEWREVYGDIIYIDAFGNPIVILNSAKAAYDLLEKRSARYSSRPVRTMVQEIMGFDWLFSGMPYGSSWRKHRTMFQKYFHAHSSPQYQPIQLKESHVLLRNLLHRPDRLEQHIRRSAVAPVMKILYGHDVPEEGDVFVTLADQAMSAFGKAGLFGTFLVDYIPFPTSVPSISPVKHVPYWIPGADFKKQAKDWRKASRAMIDGPFEMVKQRMPSLTDGDMAWQESGTAIPCFTTSELDEWIKSGRDPEHARLIKGVAGTSYAAGIDTTAVRPKTVSAVLSFFLVMMLHPEIQRKAQAQIDAVVDTDRLPQFSDRAALPFLDCIILECLRWNPVGPLGVAHYVTEDDVYEGYSIPKGTTVMANAWSILHDEAIYPDPFAFKPERFEDPNKNADLAINDPPSVAFGFGRRACPGRWLVDDTIWITIASVLAVYTLSKAVDENGVVIEPDTEYTTGLVSRPKPFKCVITPRSESALALVLQTEDEKVAR</sequence>
<keyword evidence="8 10" id="KW-0503">Monooxygenase</keyword>
<name>A0A4V3XG70_9AGAM</name>
<dbReference type="Pfam" id="PF00067">
    <property type="entry name" value="p450"/>
    <property type="match status" value="1"/>
</dbReference>
<dbReference type="CDD" id="cd11065">
    <property type="entry name" value="CYP64-like"/>
    <property type="match status" value="1"/>
</dbReference>
<evidence type="ECO:0000256" key="8">
    <source>
        <dbReference type="ARBA" id="ARBA00023033"/>
    </source>
</evidence>
<evidence type="ECO:0000256" key="7">
    <source>
        <dbReference type="ARBA" id="ARBA00023004"/>
    </source>
</evidence>
<dbReference type="GO" id="GO:0016705">
    <property type="term" value="F:oxidoreductase activity, acting on paired donors, with incorporation or reduction of molecular oxygen"/>
    <property type="evidence" value="ECO:0007669"/>
    <property type="project" value="InterPro"/>
</dbReference>
<keyword evidence="4 9" id="KW-0349">Heme</keyword>
<dbReference type="InterPro" id="IPR002401">
    <property type="entry name" value="Cyt_P450_E_grp-I"/>
</dbReference>
<evidence type="ECO:0000256" key="1">
    <source>
        <dbReference type="ARBA" id="ARBA00001971"/>
    </source>
</evidence>
<evidence type="ECO:0000256" key="2">
    <source>
        <dbReference type="ARBA" id="ARBA00005179"/>
    </source>
</evidence>
<dbReference type="SUPFAM" id="SSF48264">
    <property type="entry name" value="Cytochrome P450"/>
    <property type="match status" value="1"/>
</dbReference>
<comment type="similarity">
    <text evidence="3 10">Belongs to the cytochrome P450 family.</text>
</comment>
<dbReference type="AlphaFoldDB" id="A0A4V3XG70"/>
<dbReference type="PANTHER" id="PTHR46300:SF7">
    <property type="entry name" value="P450, PUTATIVE (EUROFUNG)-RELATED"/>
    <property type="match status" value="1"/>
</dbReference>
<evidence type="ECO:0000256" key="10">
    <source>
        <dbReference type="RuleBase" id="RU000461"/>
    </source>
</evidence>
<keyword evidence="5 9" id="KW-0479">Metal-binding</keyword>
<evidence type="ECO:0000256" key="5">
    <source>
        <dbReference type="ARBA" id="ARBA00022723"/>
    </source>
</evidence>
<dbReference type="Gene3D" id="1.10.630.10">
    <property type="entry name" value="Cytochrome P450"/>
    <property type="match status" value="1"/>
</dbReference>
<evidence type="ECO:0000256" key="4">
    <source>
        <dbReference type="ARBA" id="ARBA00022617"/>
    </source>
</evidence>
<dbReference type="PRINTS" id="PR00463">
    <property type="entry name" value="EP450I"/>
</dbReference>
<keyword evidence="12" id="KW-1185">Reference proteome</keyword>
<dbReference type="InterPro" id="IPR050364">
    <property type="entry name" value="Cytochrome_P450_fung"/>
</dbReference>
<comment type="pathway">
    <text evidence="2">Secondary metabolite biosynthesis.</text>
</comment>
<dbReference type="InterPro" id="IPR017972">
    <property type="entry name" value="Cyt_P450_CS"/>
</dbReference>
<evidence type="ECO:0000256" key="3">
    <source>
        <dbReference type="ARBA" id="ARBA00010617"/>
    </source>
</evidence>
<dbReference type="InterPro" id="IPR001128">
    <property type="entry name" value="Cyt_P450"/>
</dbReference>
<accession>A0A4V3XG70</accession>
<reference evidence="11 12" key="1">
    <citation type="submission" date="2019-02" db="EMBL/GenBank/DDBJ databases">
        <title>Genome sequencing of the rare red list fungi Bondarzewia mesenterica.</title>
        <authorList>
            <person name="Buettner E."/>
            <person name="Kellner H."/>
        </authorList>
    </citation>
    <scope>NUCLEOTIDE SEQUENCE [LARGE SCALE GENOMIC DNA]</scope>
    <source>
        <strain evidence="11 12">DSM 108281</strain>
    </source>
</reference>
<evidence type="ECO:0000256" key="9">
    <source>
        <dbReference type="PIRSR" id="PIRSR602401-1"/>
    </source>
</evidence>
<dbReference type="GO" id="GO:0004497">
    <property type="term" value="F:monooxygenase activity"/>
    <property type="evidence" value="ECO:0007669"/>
    <property type="project" value="UniProtKB-KW"/>
</dbReference>
<proteinExistence type="inferred from homology"/>
<comment type="caution">
    <text evidence="11">The sequence shown here is derived from an EMBL/GenBank/DDBJ whole genome shotgun (WGS) entry which is preliminary data.</text>
</comment>
<keyword evidence="7 9" id="KW-0408">Iron</keyword>
<evidence type="ECO:0000313" key="12">
    <source>
        <dbReference type="Proteomes" id="UP000310158"/>
    </source>
</evidence>
<organism evidence="11 12">
    <name type="scientific">Bondarzewia mesenterica</name>
    <dbReference type="NCBI Taxonomy" id="1095465"/>
    <lineage>
        <taxon>Eukaryota</taxon>
        <taxon>Fungi</taxon>
        <taxon>Dikarya</taxon>
        <taxon>Basidiomycota</taxon>
        <taxon>Agaricomycotina</taxon>
        <taxon>Agaricomycetes</taxon>
        <taxon>Russulales</taxon>
        <taxon>Bondarzewiaceae</taxon>
        <taxon>Bondarzewia</taxon>
    </lineage>
</organism>
<dbReference type="EMBL" id="SGPL01000027">
    <property type="protein sequence ID" value="THH20203.1"/>
    <property type="molecule type" value="Genomic_DNA"/>
</dbReference>
<evidence type="ECO:0000256" key="6">
    <source>
        <dbReference type="ARBA" id="ARBA00023002"/>
    </source>
</evidence>
<evidence type="ECO:0008006" key="13">
    <source>
        <dbReference type="Google" id="ProtNLM"/>
    </source>
</evidence>
<evidence type="ECO:0000313" key="11">
    <source>
        <dbReference type="EMBL" id="THH20203.1"/>
    </source>
</evidence>
<dbReference type="PROSITE" id="PS00086">
    <property type="entry name" value="CYTOCHROME_P450"/>
    <property type="match status" value="1"/>
</dbReference>
<dbReference type="InterPro" id="IPR036396">
    <property type="entry name" value="Cyt_P450_sf"/>
</dbReference>
<keyword evidence="6 10" id="KW-0560">Oxidoreductase</keyword>
<gene>
    <name evidence="11" type="ORF">EW146_g1119</name>
</gene>
<dbReference type="GO" id="GO:0020037">
    <property type="term" value="F:heme binding"/>
    <property type="evidence" value="ECO:0007669"/>
    <property type="project" value="InterPro"/>
</dbReference>
<dbReference type="GO" id="GO:0005506">
    <property type="term" value="F:iron ion binding"/>
    <property type="evidence" value="ECO:0007669"/>
    <property type="project" value="InterPro"/>
</dbReference>
<dbReference type="OrthoDB" id="2789670at2759"/>
<dbReference type="Proteomes" id="UP000310158">
    <property type="component" value="Unassembled WGS sequence"/>
</dbReference>
<protein>
    <recommendedName>
        <fullName evidence="13">Cytochrome P450</fullName>
    </recommendedName>
</protein>
<comment type="cofactor">
    <cofactor evidence="1 9">
        <name>heme</name>
        <dbReference type="ChEBI" id="CHEBI:30413"/>
    </cofactor>
</comment>